<dbReference type="Gene3D" id="3.30.565.10">
    <property type="entry name" value="Histidine kinase-like ATPase, C-terminal domain"/>
    <property type="match status" value="1"/>
</dbReference>
<keyword evidence="5" id="KW-0597">Phosphoprotein</keyword>
<dbReference type="OrthoDB" id="9780718at2"/>
<keyword evidence="4" id="KW-1003">Cell membrane</keyword>
<keyword evidence="8" id="KW-0547">Nucleotide-binding</keyword>
<keyword evidence="6" id="KW-0808">Transferase</keyword>
<dbReference type="PROSITE" id="PS50109">
    <property type="entry name" value="HIS_KIN"/>
    <property type="match status" value="1"/>
</dbReference>
<gene>
    <name evidence="17" type="ORF">DFR58_12037</name>
</gene>
<accession>A0A369AWL9</accession>
<dbReference type="CDD" id="cd00082">
    <property type="entry name" value="HisKA"/>
    <property type="match status" value="1"/>
</dbReference>
<evidence type="ECO:0000313" key="17">
    <source>
        <dbReference type="EMBL" id="RCX12738.1"/>
    </source>
</evidence>
<dbReference type="AlphaFoldDB" id="A0A369AWL9"/>
<proteinExistence type="predicted"/>
<evidence type="ECO:0000256" key="13">
    <source>
        <dbReference type="ARBA" id="ARBA00023136"/>
    </source>
</evidence>
<feature type="domain" description="HAMP" evidence="16">
    <location>
        <begin position="220"/>
        <end position="272"/>
    </location>
</feature>
<dbReference type="Gene3D" id="6.10.340.10">
    <property type="match status" value="1"/>
</dbReference>
<dbReference type="SUPFAM" id="SSF55874">
    <property type="entry name" value="ATPase domain of HSP90 chaperone/DNA topoisomerase II/histidine kinase"/>
    <property type="match status" value="1"/>
</dbReference>
<name>A0A369AWL9_9FIRM</name>
<dbReference type="InterPro" id="IPR003661">
    <property type="entry name" value="HisK_dim/P_dom"/>
</dbReference>
<dbReference type="InterPro" id="IPR003660">
    <property type="entry name" value="HAMP_dom"/>
</dbReference>
<evidence type="ECO:0000256" key="6">
    <source>
        <dbReference type="ARBA" id="ARBA00022679"/>
    </source>
</evidence>
<dbReference type="CDD" id="cd00075">
    <property type="entry name" value="HATPase"/>
    <property type="match status" value="1"/>
</dbReference>
<sequence>MKSNSITWKIFRYNMAAIIMLIALITIVFNIAARVYIENDAARQLNTIALRAEYTALQKGSDFFPEQGMLSPPPGSSDSASKGNDDFFKFYFMLDRSLKQTLSVLNADYLLFDSDKNLINSSSEGYFDIPEILLAKIMRELNDSSVSDDGKHLKFDLLGTEYIAVAKPVSHKNTFGLGWIIIYSSLQKVNHLQYMINAMLLSILILSSLAVAIFSFISAKKISEPFLYLSRHIGSIAERNFGTKINVPIYSELEQFINSINIMSEKIEKYDNVQKTFLQNVSHEFRTPLMSIQSYAEGIKYDVVEAGTATNIIIDESKHLAHLVDDLMYLSRLDTLEENYHFTNLNFNDLINNCIERMNGIAINNNIQILCGCSSEKVEIMADHEKLSRAITNIISNCIRYAGSKVEIEFKSTEHSKLILLIWDDGHGFASEDLPNIFERFYKGKKGNFGLGLAIAKNVIEKHKGKVTAQNSESGALFIIELPLL</sequence>
<dbReference type="EC" id="2.7.13.3" evidence="3"/>
<evidence type="ECO:0000256" key="14">
    <source>
        <dbReference type="SAM" id="Phobius"/>
    </source>
</evidence>
<dbReference type="Gene3D" id="1.10.287.130">
    <property type="match status" value="1"/>
</dbReference>
<keyword evidence="12" id="KW-0902">Two-component regulatory system</keyword>
<keyword evidence="10" id="KW-0067">ATP-binding</keyword>
<comment type="catalytic activity">
    <reaction evidence="1">
        <text>ATP + protein L-histidine = ADP + protein N-phospho-L-histidine.</text>
        <dbReference type="EC" id="2.7.13.3"/>
    </reaction>
</comment>
<evidence type="ECO:0000256" key="12">
    <source>
        <dbReference type="ARBA" id="ARBA00023012"/>
    </source>
</evidence>
<dbReference type="EMBL" id="QPJT01000020">
    <property type="protein sequence ID" value="RCX12738.1"/>
    <property type="molecule type" value="Genomic_DNA"/>
</dbReference>
<evidence type="ECO:0000256" key="5">
    <source>
        <dbReference type="ARBA" id="ARBA00022553"/>
    </source>
</evidence>
<evidence type="ECO:0000256" key="10">
    <source>
        <dbReference type="ARBA" id="ARBA00022840"/>
    </source>
</evidence>
<keyword evidence="13 14" id="KW-0472">Membrane</keyword>
<dbReference type="Pfam" id="PF00512">
    <property type="entry name" value="HisKA"/>
    <property type="match status" value="1"/>
</dbReference>
<evidence type="ECO:0000256" key="8">
    <source>
        <dbReference type="ARBA" id="ARBA00022741"/>
    </source>
</evidence>
<dbReference type="PANTHER" id="PTHR45528:SF1">
    <property type="entry name" value="SENSOR HISTIDINE KINASE CPXA"/>
    <property type="match status" value="1"/>
</dbReference>
<evidence type="ECO:0000256" key="2">
    <source>
        <dbReference type="ARBA" id="ARBA00004651"/>
    </source>
</evidence>
<evidence type="ECO:0000259" key="16">
    <source>
        <dbReference type="PROSITE" id="PS50885"/>
    </source>
</evidence>
<dbReference type="PRINTS" id="PR00344">
    <property type="entry name" value="BCTRLSENSOR"/>
</dbReference>
<evidence type="ECO:0000256" key="1">
    <source>
        <dbReference type="ARBA" id="ARBA00000085"/>
    </source>
</evidence>
<evidence type="ECO:0000256" key="11">
    <source>
        <dbReference type="ARBA" id="ARBA00022989"/>
    </source>
</evidence>
<dbReference type="InterPro" id="IPR003594">
    <property type="entry name" value="HATPase_dom"/>
</dbReference>
<dbReference type="Proteomes" id="UP000253034">
    <property type="component" value="Unassembled WGS sequence"/>
</dbReference>
<dbReference type="SMART" id="SM00388">
    <property type="entry name" value="HisKA"/>
    <property type="match status" value="1"/>
</dbReference>
<dbReference type="InterPro" id="IPR050398">
    <property type="entry name" value="HssS/ArlS-like"/>
</dbReference>
<feature type="transmembrane region" description="Helical" evidence="14">
    <location>
        <begin position="15"/>
        <end position="37"/>
    </location>
</feature>
<evidence type="ECO:0000256" key="4">
    <source>
        <dbReference type="ARBA" id="ARBA00022475"/>
    </source>
</evidence>
<comment type="subcellular location">
    <subcellularLocation>
        <location evidence="2">Cell membrane</location>
        <topology evidence="2">Multi-pass membrane protein</topology>
    </subcellularLocation>
</comment>
<feature type="transmembrane region" description="Helical" evidence="14">
    <location>
        <begin position="194"/>
        <end position="217"/>
    </location>
</feature>
<reference evidence="17 18" key="1">
    <citation type="submission" date="2018-07" db="EMBL/GenBank/DDBJ databases">
        <title>Genomic Encyclopedia of Type Strains, Phase IV (KMG-IV): sequencing the most valuable type-strain genomes for metagenomic binning, comparative biology and taxonomic classification.</title>
        <authorList>
            <person name="Goeker M."/>
        </authorList>
    </citation>
    <scope>NUCLEOTIDE SEQUENCE [LARGE SCALE GENOMIC DNA]</scope>
    <source>
        <strain evidence="17 18">DSM 27016</strain>
    </source>
</reference>
<keyword evidence="11 14" id="KW-1133">Transmembrane helix</keyword>
<dbReference type="GO" id="GO:0005524">
    <property type="term" value="F:ATP binding"/>
    <property type="evidence" value="ECO:0007669"/>
    <property type="project" value="UniProtKB-KW"/>
</dbReference>
<dbReference type="InterPro" id="IPR005467">
    <property type="entry name" value="His_kinase_dom"/>
</dbReference>
<keyword evidence="7 14" id="KW-0812">Transmembrane</keyword>
<dbReference type="SMART" id="SM00387">
    <property type="entry name" value="HATPase_c"/>
    <property type="match status" value="1"/>
</dbReference>
<organism evidence="17 18">
    <name type="scientific">Anaerobacterium chartisolvens</name>
    <dbReference type="NCBI Taxonomy" id="1297424"/>
    <lineage>
        <taxon>Bacteria</taxon>
        <taxon>Bacillati</taxon>
        <taxon>Bacillota</taxon>
        <taxon>Clostridia</taxon>
        <taxon>Eubacteriales</taxon>
        <taxon>Oscillospiraceae</taxon>
        <taxon>Anaerobacterium</taxon>
    </lineage>
</organism>
<feature type="domain" description="Histidine kinase" evidence="15">
    <location>
        <begin position="280"/>
        <end position="485"/>
    </location>
</feature>
<dbReference type="PROSITE" id="PS50885">
    <property type="entry name" value="HAMP"/>
    <property type="match status" value="1"/>
</dbReference>
<dbReference type="GO" id="GO:0005886">
    <property type="term" value="C:plasma membrane"/>
    <property type="evidence" value="ECO:0007669"/>
    <property type="project" value="UniProtKB-SubCell"/>
</dbReference>
<evidence type="ECO:0000256" key="3">
    <source>
        <dbReference type="ARBA" id="ARBA00012438"/>
    </source>
</evidence>
<keyword evidence="9 17" id="KW-0418">Kinase</keyword>
<evidence type="ECO:0000259" key="15">
    <source>
        <dbReference type="PROSITE" id="PS50109"/>
    </source>
</evidence>
<keyword evidence="18" id="KW-1185">Reference proteome</keyword>
<protein>
    <recommendedName>
        <fullName evidence="3">histidine kinase</fullName>
        <ecNumber evidence="3">2.7.13.3</ecNumber>
    </recommendedName>
</protein>
<dbReference type="RefSeq" id="WP_114298805.1">
    <property type="nucleotide sequence ID" value="NZ_QPJT01000020.1"/>
</dbReference>
<evidence type="ECO:0000256" key="7">
    <source>
        <dbReference type="ARBA" id="ARBA00022692"/>
    </source>
</evidence>
<dbReference type="InterPro" id="IPR036097">
    <property type="entry name" value="HisK_dim/P_sf"/>
</dbReference>
<evidence type="ECO:0000256" key="9">
    <source>
        <dbReference type="ARBA" id="ARBA00022777"/>
    </source>
</evidence>
<dbReference type="InterPro" id="IPR004358">
    <property type="entry name" value="Sig_transdc_His_kin-like_C"/>
</dbReference>
<evidence type="ECO:0000313" key="18">
    <source>
        <dbReference type="Proteomes" id="UP000253034"/>
    </source>
</evidence>
<dbReference type="SUPFAM" id="SSF47384">
    <property type="entry name" value="Homodimeric domain of signal transducing histidine kinase"/>
    <property type="match status" value="1"/>
</dbReference>
<comment type="caution">
    <text evidence="17">The sequence shown here is derived from an EMBL/GenBank/DDBJ whole genome shotgun (WGS) entry which is preliminary data.</text>
</comment>
<dbReference type="GO" id="GO:0000155">
    <property type="term" value="F:phosphorelay sensor kinase activity"/>
    <property type="evidence" value="ECO:0007669"/>
    <property type="project" value="InterPro"/>
</dbReference>
<dbReference type="Pfam" id="PF02518">
    <property type="entry name" value="HATPase_c"/>
    <property type="match status" value="1"/>
</dbReference>
<dbReference type="PANTHER" id="PTHR45528">
    <property type="entry name" value="SENSOR HISTIDINE KINASE CPXA"/>
    <property type="match status" value="1"/>
</dbReference>
<dbReference type="InterPro" id="IPR036890">
    <property type="entry name" value="HATPase_C_sf"/>
</dbReference>